<dbReference type="Pfam" id="PF13646">
    <property type="entry name" value="HEAT_2"/>
    <property type="match status" value="1"/>
</dbReference>
<dbReference type="GO" id="GO:0016491">
    <property type="term" value="F:oxidoreductase activity"/>
    <property type="evidence" value="ECO:0007669"/>
    <property type="project" value="TreeGrafter"/>
</dbReference>
<keyword evidence="3" id="KW-1185">Reference proteome</keyword>
<evidence type="ECO:0000313" key="3">
    <source>
        <dbReference type="Proteomes" id="UP000003688"/>
    </source>
</evidence>
<dbReference type="PANTHER" id="PTHR12697:SF5">
    <property type="entry name" value="DEOXYHYPUSINE HYDROXYLASE"/>
    <property type="match status" value="1"/>
</dbReference>
<dbReference type="GO" id="GO:0016829">
    <property type="term" value="F:lyase activity"/>
    <property type="evidence" value="ECO:0007669"/>
    <property type="project" value="UniProtKB-KW"/>
</dbReference>
<gene>
    <name evidence="2" type="ORF">Cflav_PD4165</name>
</gene>
<dbReference type="RefSeq" id="WP_007414379.1">
    <property type="nucleotide sequence ID" value="NZ_ABOX02000009.1"/>
</dbReference>
<dbReference type="PROSITE" id="PS50077">
    <property type="entry name" value="HEAT_REPEAT"/>
    <property type="match status" value="2"/>
</dbReference>
<keyword evidence="2" id="KW-0456">Lyase</keyword>
<comment type="function">
    <text evidence="1">Catalyzes the hydroxylation of the N(6)-(4-aminobutyl)-L-lysine intermediate produced by deoxyhypusine synthase/DHPS on a critical lysine of the eukaryotic translation initiation factor 5A/eIF-5A. This is the second step of the post-translational modification of that lysine into an unusual amino acid residue named hypusine. Hypusination is unique to mature eIF-5A factor and is essential for its function.</text>
</comment>
<dbReference type="InterPro" id="IPR021133">
    <property type="entry name" value="HEAT_type_2"/>
</dbReference>
<evidence type="ECO:0000313" key="2">
    <source>
        <dbReference type="EMBL" id="EEF61487.1"/>
    </source>
</evidence>
<dbReference type="SUPFAM" id="SSF48371">
    <property type="entry name" value="ARM repeat"/>
    <property type="match status" value="1"/>
</dbReference>
<dbReference type="InterPro" id="IPR016024">
    <property type="entry name" value="ARM-type_fold"/>
</dbReference>
<sequence length="292" mass="32600">MRPNRRTLFIALLLLLISIIIWHLLRRSPHEPVYQGKSLTQWLQMGPSTLRDDAFRNMGTNALPFLIHDLHSREIKWKDKCYFFLQRYSVFRTYLRTGYQRHYQAFEALQALGSVGKPAIPAIADCLDNPTTALQAVNVLAYDPRGYTPLLAPEATPALLKALTNNNSSVRTIAANALELSQTQPGVIVPALIRALKDPAPEVRRMAAASFGGIYKKQSDIIVPALIETLDDKHPDVRKSAVWMLGRYGPASKAAIPKLTNLLKDAPSDLEKEIQTALQRIDPARTNQAATK</sequence>
<dbReference type="OrthoDB" id="242247at2"/>
<dbReference type="PANTHER" id="PTHR12697">
    <property type="entry name" value="PBS LYASE HEAT-LIKE PROTEIN"/>
    <property type="match status" value="1"/>
</dbReference>
<evidence type="ECO:0000256" key="1">
    <source>
        <dbReference type="ARBA" id="ARBA00045876"/>
    </source>
</evidence>
<proteinExistence type="predicted"/>
<dbReference type="Proteomes" id="UP000003688">
    <property type="component" value="Unassembled WGS sequence"/>
</dbReference>
<name>B9XEY9_PEDPL</name>
<dbReference type="AlphaFoldDB" id="B9XEY9"/>
<dbReference type="InterPro" id="IPR011989">
    <property type="entry name" value="ARM-like"/>
</dbReference>
<dbReference type="STRING" id="320771.Cflav_PD4165"/>
<dbReference type="EMBL" id="ABOX02000009">
    <property type="protein sequence ID" value="EEF61487.1"/>
    <property type="molecule type" value="Genomic_DNA"/>
</dbReference>
<organism evidence="2 3">
    <name type="scientific">Pedosphaera parvula (strain Ellin514)</name>
    <dbReference type="NCBI Taxonomy" id="320771"/>
    <lineage>
        <taxon>Bacteria</taxon>
        <taxon>Pseudomonadati</taxon>
        <taxon>Verrucomicrobiota</taxon>
        <taxon>Pedosphaerae</taxon>
        <taxon>Pedosphaerales</taxon>
        <taxon>Pedosphaeraceae</taxon>
        <taxon>Pedosphaera</taxon>
    </lineage>
</organism>
<dbReference type="InterPro" id="IPR004155">
    <property type="entry name" value="PBS_lyase_HEAT"/>
</dbReference>
<protein>
    <submittedName>
        <fullName evidence="2">PBS lyase HEAT domain protein repeat-containing protein</fullName>
    </submittedName>
</protein>
<dbReference type="Gene3D" id="1.25.10.10">
    <property type="entry name" value="Leucine-rich Repeat Variant"/>
    <property type="match status" value="2"/>
</dbReference>
<comment type="caution">
    <text evidence="2">The sequence shown here is derived from an EMBL/GenBank/DDBJ whole genome shotgun (WGS) entry which is preliminary data.</text>
</comment>
<accession>B9XEY9</accession>
<dbReference type="SMART" id="SM00567">
    <property type="entry name" value="EZ_HEAT"/>
    <property type="match status" value="4"/>
</dbReference>
<reference evidence="2 3" key="1">
    <citation type="journal article" date="2011" name="J. Bacteriol.">
        <title>Genome sequence of 'Pedosphaera parvula' Ellin514, an aerobic Verrucomicrobial isolate from pasture soil.</title>
        <authorList>
            <person name="Kant R."/>
            <person name="van Passel M.W."/>
            <person name="Sangwan P."/>
            <person name="Palva A."/>
            <person name="Lucas S."/>
            <person name="Copeland A."/>
            <person name="Lapidus A."/>
            <person name="Glavina Del Rio T."/>
            <person name="Dalin E."/>
            <person name="Tice H."/>
            <person name="Bruce D."/>
            <person name="Goodwin L."/>
            <person name="Pitluck S."/>
            <person name="Chertkov O."/>
            <person name="Larimer F.W."/>
            <person name="Land M.L."/>
            <person name="Hauser L."/>
            <person name="Brettin T.S."/>
            <person name="Detter J.C."/>
            <person name="Han S."/>
            <person name="de Vos W.M."/>
            <person name="Janssen P.H."/>
            <person name="Smidt H."/>
        </authorList>
    </citation>
    <scope>NUCLEOTIDE SEQUENCE [LARGE SCALE GENOMIC DNA]</scope>
    <source>
        <strain evidence="2 3">Ellin514</strain>
    </source>
</reference>